<dbReference type="FunFam" id="2.40.10.240:FF:000002">
    <property type="entry name" value="S-adenosylmethionine:tRNA ribosyltransferase-isomerase"/>
    <property type="match status" value="1"/>
</dbReference>
<dbReference type="Proteomes" id="UP000190285">
    <property type="component" value="Unassembled WGS sequence"/>
</dbReference>
<dbReference type="GO" id="GO:0008616">
    <property type="term" value="P:tRNA queuosine(34) biosynthetic process"/>
    <property type="evidence" value="ECO:0007669"/>
    <property type="project" value="UniProtKB-UniRule"/>
</dbReference>
<comment type="pathway">
    <text evidence="2 13">tRNA modification; tRNA-queuosine biosynthesis.</text>
</comment>
<proteinExistence type="inferred from homology"/>
<evidence type="ECO:0000256" key="4">
    <source>
        <dbReference type="ARBA" id="ARBA00022490"/>
    </source>
</evidence>
<keyword evidence="6 13" id="KW-0949">S-adenosyl-L-methionine</keyword>
<evidence type="ECO:0000256" key="1">
    <source>
        <dbReference type="ARBA" id="ARBA00004496"/>
    </source>
</evidence>
<dbReference type="EC" id="2.4.99.17" evidence="10 13"/>
<dbReference type="GO" id="GO:0005737">
    <property type="term" value="C:cytoplasm"/>
    <property type="evidence" value="ECO:0007669"/>
    <property type="project" value="UniProtKB-SubCell"/>
</dbReference>
<organism evidence="14 15">
    <name type="scientific">Maledivibacter halophilus</name>
    <dbReference type="NCBI Taxonomy" id="36842"/>
    <lineage>
        <taxon>Bacteria</taxon>
        <taxon>Bacillati</taxon>
        <taxon>Bacillota</taxon>
        <taxon>Clostridia</taxon>
        <taxon>Peptostreptococcales</taxon>
        <taxon>Caminicellaceae</taxon>
        <taxon>Maledivibacter</taxon>
    </lineage>
</organism>
<keyword evidence="4 13" id="KW-0963">Cytoplasm</keyword>
<reference evidence="14 15" key="1">
    <citation type="submission" date="2017-02" db="EMBL/GenBank/DDBJ databases">
        <authorList>
            <person name="Peterson S.W."/>
        </authorList>
    </citation>
    <scope>NUCLEOTIDE SEQUENCE [LARGE SCALE GENOMIC DNA]</scope>
    <source>
        <strain evidence="14 15">M1</strain>
    </source>
</reference>
<dbReference type="HAMAP" id="MF_00113">
    <property type="entry name" value="QueA"/>
    <property type="match status" value="1"/>
</dbReference>
<dbReference type="STRING" id="36842.SAMN02194393_02390"/>
<dbReference type="SUPFAM" id="SSF111337">
    <property type="entry name" value="QueA-like"/>
    <property type="match status" value="1"/>
</dbReference>
<comment type="subunit">
    <text evidence="3 13">Monomer.</text>
</comment>
<dbReference type="RefSeq" id="WP_079491890.1">
    <property type="nucleotide sequence ID" value="NZ_FUZT01000005.1"/>
</dbReference>
<sequence>MKTSDFYFDLPEELIAQVPLKERDKSRLMVLDKETGKVSHNSFRDVLGFLKAGDCLVLNDTRVIPARLFGVKDTGANVEFLLLKRIDKNKWQTLVKPGKRAKIGSKFFFGNGKELTGEIVDLAEEGTRIIEFTYEGIFEEVLDRLGNMPLPPYITRKLEDKERYQTVYSKHRGSAAAPTAGLHFTEDLLKELKNRGVKIAYITLHVGLGTFRPVKAENILEHKMHSEFYMVSKETADLINGTKADGRRIISVGTTATRTLETLGDSDGRIREGNGWTDIFIYPGYRFKVIDGLLTNFHLPESTLIMLVSALAGRENVLRAYNEAVKERYRFFSFGDAMLII</sequence>
<comment type="subcellular location">
    <subcellularLocation>
        <location evidence="1 13">Cytoplasm</location>
    </subcellularLocation>
</comment>
<dbReference type="NCBIfam" id="NF001140">
    <property type="entry name" value="PRK00147.1"/>
    <property type="match status" value="1"/>
</dbReference>
<dbReference type="UniPathway" id="UPA00392"/>
<evidence type="ECO:0000256" key="11">
    <source>
        <dbReference type="ARBA" id="ARBA00069325"/>
    </source>
</evidence>
<keyword evidence="15" id="KW-1185">Reference proteome</keyword>
<dbReference type="NCBIfam" id="TIGR00113">
    <property type="entry name" value="queA"/>
    <property type="match status" value="1"/>
</dbReference>
<dbReference type="FunFam" id="3.40.1780.10:FF:000001">
    <property type="entry name" value="S-adenosylmethionine:tRNA ribosyltransferase-isomerase"/>
    <property type="match status" value="1"/>
</dbReference>
<evidence type="ECO:0000256" key="3">
    <source>
        <dbReference type="ARBA" id="ARBA00011245"/>
    </source>
</evidence>
<dbReference type="InterPro" id="IPR003699">
    <property type="entry name" value="QueA"/>
</dbReference>
<gene>
    <name evidence="13" type="primary">queA</name>
    <name evidence="14" type="ORF">SAMN02194393_02390</name>
</gene>
<dbReference type="Gene3D" id="3.40.1780.10">
    <property type="entry name" value="QueA-like"/>
    <property type="match status" value="1"/>
</dbReference>
<evidence type="ECO:0000256" key="6">
    <source>
        <dbReference type="ARBA" id="ARBA00022691"/>
    </source>
</evidence>
<name>A0A1T5L292_9FIRM</name>
<accession>A0A1T5L292</accession>
<protein>
    <recommendedName>
        <fullName evidence="11 13">S-adenosylmethionine:tRNA ribosyltransferase-isomerase</fullName>
        <ecNumber evidence="10 13">2.4.99.17</ecNumber>
    </recommendedName>
    <alternativeName>
        <fullName evidence="12 13">Queuosine biosynthesis protein QueA</fullName>
    </alternativeName>
</protein>
<dbReference type="EMBL" id="FUZT01000005">
    <property type="protein sequence ID" value="SKC70182.1"/>
    <property type="molecule type" value="Genomic_DNA"/>
</dbReference>
<evidence type="ECO:0000313" key="14">
    <source>
        <dbReference type="EMBL" id="SKC70182.1"/>
    </source>
</evidence>
<evidence type="ECO:0000256" key="13">
    <source>
        <dbReference type="HAMAP-Rule" id="MF_00113"/>
    </source>
</evidence>
<dbReference type="Pfam" id="PF02547">
    <property type="entry name" value="Queuosine_synth"/>
    <property type="match status" value="1"/>
</dbReference>
<evidence type="ECO:0000256" key="8">
    <source>
        <dbReference type="ARBA" id="ARBA00052751"/>
    </source>
</evidence>
<evidence type="ECO:0000256" key="7">
    <source>
        <dbReference type="ARBA" id="ARBA00022785"/>
    </source>
</evidence>
<keyword evidence="5 13" id="KW-0808">Transferase</keyword>
<comment type="function">
    <text evidence="13">Transfers and isomerizes the ribose moiety from AdoMet to the 7-aminomethyl group of 7-deazaguanine (preQ1-tRNA) to give epoxyqueuosine (oQ-tRNA).</text>
</comment>
<evidence type="ECO:0000256" key="12">
    <source>
        <dbReference type="ARBA" id="ARBA00076160"/>
    </source>
</evidence>
<dbReference type="InterPro" id="IPR042118">
    <property type="entry name" value="QueA_dom1"/>
</dbReference>
<evidence type="ECO:0000313" key="15">
    <source>
        <dbReference type="Proteomes" id="UP000190285"/>
    </source>
</evidence>
<dbReference type="GO" id="GO:0051075">
    <property type="term" value="F:S-adenosylmethionine:tRNA ribosyltransferase-isomerase activity"/>
    <property type="evidence" value="ECO:0007669"/>
    <property type="project" value="UniProtKB-EC"/>
</dbReference>
<dbReference type="Gene3D" id="2.40.10.240">
    <property type="entry name" value="QueA-like"/>
    <property type="match status" value="1"/>
</dbReference>
<evidence type="ECO:0000256" key="5">
    <source>
        <dbReference type="ARBA" id="ARBA00022679"/>
    </source>
</evidence>
<evidence type="ECO:0000256" key="9">
    <source>
        <dbReference type="ARBA" id="ARBA00061210"/>
    </source>
</evidence>
<keyword evidence="7 13" id="KW-0671">Queuosine biosynthesis</keyword>
<evidence type="ECO:0000256" key="10">
    <source>
        <dbReference type="ARBA" id="ARBA00066503"/>
    </source>
</evidence>
<dbReference type="AlphaFoldDB" id="A0A1T5L292"/>
<comment type="similarity">
    <text evidence="9 13">Belongs to the QueA family.</text>
</comment>
<comment type="catalytic activity">
    <reaction evidence="8 13">
        <text>7-aminomethyl-7-carbaguanosine(34) in tRNA + S-adenosyl-L-methionine = epoxyqueuosine(34) in tRNA + adenine + L-methionine + 2 H(+)</text>
        <dbReference type="Rhea" id="RHEA:32155"/>
        <dbReference type="Rhea" id="RHEA-COMP:10342"/>
        <dbReference type="Rhea" id="RHEA-COMP:18582"/>
        <dbReference type="ChEBI" id="CHEBI:15378"/>
        <dbReference type="ChEBI" id="CHEBI:16708"/>
        <dbReference type="ChEBI" id="CHEBI:57844"/>
        <dbReference type="ChEBI" id="CHEBI:59789"/>
        <dbReference type="ChEBI" id="CHEBI:82833"/>
        <dbReference type="ChEBI" id="CHEBI:194443"/>
        <dbReference type="EC" id="2.4.99.17"/>
    </reaction>
</comment>
<keyword evidence="14" id="KW-0413">Isomerase</keyword>
<dbReference type="PANTHER" id="PTHR30307">
    <property type="entry name" value="S-ADENOSYLMETHIONINE:TRNA RIBOSYLTRANSFERASE-ISOMERASE"/>
    <property type="match status" value="1"/>
</dbReference>
<dbReference type="PANTHER" id="PTHR30307:SF0">
    <property type="entry name" value="S-ADENOSYLMETHIONINE:TRNA RIBOSYLTRANSFERASE-ISOMERASE"/>
    <property type="match status" value="1"/>
</dbReference>
<dbReference type="InterPro" id="IPR042119">
    <property type="entry name" value="QueA_dom2"/>
</dbReference>
<evidence type="ECO:0000256" key="2">
    <source>
        <dbReference type="ARBA" id="ARBA00004691"/>
    </source>
</evidence>
<dbReference type="InterPro" id="IPR036100">
    <property type="entry name" value="QueA_sf"/>
</dbReference>